<dbReference type="Proteomes" id="UP000814033">
    <property type="component" value="Unassembled WGS sequence"/>
</dbReference>
<evidence type="ECO:0000313" key="2">
    <source>
        <dbReference type="Proteomes" id="UP000814033"/>
    </source>
</evidence>
<reference evidence="1" key="1">
    <citation type="submission" date="2021-02" db="EMBL/GenBank/DDBJ databases">
        <authorList>
            <consortium name="DOE Joint Genome Institute"/>
            <person name="Ahrendt S."/>
            <person name="Looney B.P."/>
            <person name="Miyauchi S."/>
            <person name="Morin E."/>
            <person name="Drula E."/>
            <person name="Courty P.E."/>
            <person name="Chicoki N."/>
            <person name="Fauchery L."/>
            <person name="Kohler A."/>
            <person name="Kuo A."/>
            <person name="Labutti K."/>
            <person name="Pangilinan J."/>
            <person name="Lipzen A."/>
            <person name="Riley R."/>
            <person name="Andreopoulos W."/>
            <person name="He G."/>
            <person name="Johnson J."/>
            <person name="Barry K.W."/>
            <person name="Grigoriev I.V."/>
            <person name="Nagy L."/>
            <person name="Hibbett D."/>
            <person name="Henrissat B."/>
            <person name="Matheny P.B."/>
            <person name="Labbe J."/>
            <person name="Martin F."/>
        </authorList>
    </citation>
    <scope>NUCLEOTIDE SEQUENCE</scope>
    <source>
        <strain evidence="1">FP105234-sp</strain>
    </source>
</reference>
<keyword evidence="2" id="KW-1185">Reference proteome</keyword>
<organism evidence="1 2">
    <name type="scientific">Auriscalpium vulgare</name>
    <dbReference type="NCBI Taxonomy" id="40419"/>
    <lineage>
        <taxon>Eukaryota</taxon>
        <taxon>Fungi</taxon>
        <taxon>Dikarya</taxon>
        <taxon>Basidiomycota</taxon>
        <taxon>Agaricomycotina</taxon>
        <taxon>Agaricomycetes</taxon>
        <taxon>Russulales</taxon>
        <taxon>Auriscalpiaceae</taxon>
        <taxon>Auriscalpium</taxon>
    </lineage>
</organism>
<evidence type="ECO:0000313" key="1">
    <source>
        <dbReference type="EMBL" id="KAI0047518.1"/>
    </source>
</evidence>
<comment type="caution">
    <text evidence="1">The sequence shown here is derived from an EMBL/GenBank/DDBJ whole genome shotgun (WGS) entry which is preliminary data.</text>
</comment>
<reference evidence="1" key="2">
    <citation type="journal article" date="2022" name="New Phytol.">
        <title>Evolutionary transition to the ectomycorrhizal habit in the genomes of a hyperdiverse lineage of mushroom-forming fungi.</title>
        <authorList>
            <person name="Looney B."/>
            <person name="Miyauchi S."/>
            <person name="Morin E."/>
            <person name="Drula E."/>
            <person name="Courty P.E."/>
            <person name="Kohler A."/>
            <person name="Kuo A."/>
            <person name="LaButti K."/>
            <person name="Pangilinan J."/>
            <person name="Lipzen A."/>
            <person name="Riley R."/>
            <person name="Andreopoulos W."/>
            <person name="He G."/>
            <person name="Johnson J."/>
            <person name="Nolan M."/>
            <person name="Tritt A."/>
            <person name="Barry K.W."/>
            <person name="Grigoriev I.V."/>
            <person name="Nagy L.G."/>
            <person name="Hibbett D."/>
            <person name="Henrissat B."/>
            <person name="Matheny P.B."/>
            <person name="Labbe J."/>
            <person name="Martin F.M."/>
        </authorList>
    </citation>
    <scope>NUCLEOTIDE SEQUENCE</scope>
    <source>
        <strain evidence="1">FP105234-sp</strain>
    </source>
</reference>
<protein>
    <submittedName>
        <fullName evidence="1">Uncharacterized protein</fullName>
    </submittedName>
</protein>
<dbReference type="EMBL" id="MU275903">
    <property type="protein sequence ID" value="KAI0047518.1"/>
    <property type="molecule type" value="Genomic_DNA"/>
</dbReference>
<sequence length="276" mass="29872">MPSVDLLDLRTAIFLVTALTVLFGTLHSISNETFLDTSDPLLTSLPHPLAATHYFASKRNPLNTIFLKRAWGWTTAAFLPLLFTAPSARRAAQYALATASWAALAAWFFGPPLLTRLTALSGGECVLHLPGSRGAYVPVPHAYCDAGAAVAPATHPQLFPLPFLADPGAEAWRVVPRLTRGHDVSGHVFLLTLAVLFTADQLRQSLKLRSWSRAHTYAVAANVALVVLWVFSLWVTSVYFHSPGEKISGYLLGVASFGITQIPVWLSSPKPAAHRA</sequence>
<accession>A0ACB8RTR3</accession>
<gene>
    <name evidence="1" type="ORF">FA95DRAFT_1559065</name>
</gene>
<name>A0ACB8RTR3_9AGAM</name>
<proteinExistence type="predicted"/>